<protein>
    <submittedName>
        <fullName evidence="1">Uncharacterized protein</fullName>
    </submittedName>
</protein>
<keyword evidence="2" id="KW-1185">Reference proteome</keyword>
<gene>
    <name evidence="1" type="ORF">E4U91_37360</name>
</gene>
<comment type="caution">
    <text evidence="1">The sequence shown here is derived from an EMBL/GenBank/DDBJ whole genome shotgun (WGS) entry which is preliminary data.</text>
</comment>
<organism evidence="1 2">
    <name type="scientific">Streptomyces lasalocidi</name>
    <name type="common">Streptomyces lasaliensis</name>
    <dbReference type="NCBI Taxonomy" id="324833"/>
    <lineage>
        <taxon>Bacteria</taxon>
        <taxon>Bacillati</taxon>
        <taxon>Actinomycetota</taxon>
        <taxon>Actinomycetes</taxon>
        <taxon>Kitasatosporales</taxon>
        <taxon>Streptomycetaceae</taxon>
        <taxon>Streptomyces</taxon>
    </lineage>
</organism>
<dbReference type="RefSeq" id="WP_137311439.1">
    <property type="nucleotide sequence ID" value="NZ_SZNQ01000003.1"/>
</dbReference>
<evidence type="ECO:0000313" key="2">
    <source>
        <dbReference type="Proteomes" id="UP000305929"/>
    </source>
</evidence>
<dbReference type="EMBL" id="SZNQ01000003">
    <property type="protein sequence ID" value="TKS96342.1"/>
    <property type="molecule type" value="Genomic_DNA"/>
</dbReference>
<accession>A0A4V6AUK6</accession>
<name>A0A4V6AUK6_STRLS</name>
<sequence>MTGRQQSIAGSQERRAWALIERPSPAATGLLSLALTQAGDLVYEGKSLIGASVAAVAIGAFMKSIFKRSH</sequence>
<reference evidence="1 2" key="1">
    <citation type="submission" date="2019-04" db="EMBL/GenBank/DDBJ databases">
        <title>Streptomyces lasaliensis sp. nov., an Actinomycete isolated from soil which produces the polyether antibiotic lasalocid.</title>
        <authorList>
            <person name="Erwin G."/>
            <person name="Haber C."/>
        </authorList>
    </citation>
    <scope>NUCLEOTIDE SEQUENCE [LARGE SCALE GENOMIC DNA]</scope>
    <source>
        <strain evidence="1 2">X-537</strain>
    </source>
</reference>
<proteinExistence type="predicted"/>
<dbReference type="AlphaFoldDB" id="A0A4V6AUK6"/>
<dbReference type="Proteomes" id="UP000305929">
    <property type="component" value="Unassembled WGS sequence"/>
</dbReference>
<evidence type="ECO:0000313" key="1">
    <source>
        <dbReference type="EMBL" id="TKS96342.1"/>
    </source>
</evidence>